<dbReference type="PROSITE" id="PS51257">
    <property type="entry name" value="PROKAR_LIPOPROTEIN"/>
    <property type="match status" value="1"/>
</dbReference>
<feature type="chain" id="PRO_5046347055" description="DUF5000 domain-containing protein" evidence="1">
    <location>
        <begin position="28"/>
        <end position="409"/>
    </location>
</feature>
<dbReference type="SUPFAM" id="SSF49265">
    <property type="entry name" value="Fibronectin type III"/>
    <property type="match status" value="1"/>
</dbReference>
<evidence type="ECO:0000313" key="3">
    <source>
        <dbReference type="EMBL" id="MBS0027605.1"/>
    </source>
</evidence>
<feature type="signal peptide" evidence="1">
    <location>
        <begin position="1"/>
        <end position="27"/>
    </location>
</feature>
<gene>
    <name evidence="3" type="ORF">KE626_09825</name>
</gene>
<protein>
    <recommendedName>
        <fullName evidence="2">DUF5000 domain-containing protein</fullName>
    </recommendedName>
</protein>
<comment type="caution">
    <text evidence="3">The sequence shown here is derived from an EMBL/GenBank/DDBJ whole genome shotgun (WGS) entry which is preliminary data.</text>
</comment>
<dbReference type="InterPro" id="IPR013783">
    <property type="entry name" value="Ig-like_fold"/>
</dbReference>
<evidence type="ECO:0000256" key="1">
    <source>
        <dbReference type="SAM" id="SignalP"/>
    </source>
</evidence>
<dbReference type="EMBL" id="JAGTXB010000004">
    <property type="protein sequence ID" value="MBS0027605.1"/>
    <property type="molecule type" value="Genomic_DNA"/>
</dbReference>
<name>A0ABS5IXC3_9BACT</name>
<dbReference type="RefSeq" id="WP_211972712.1">
    <property type="nucleotide sequence ID" value="NZ_CBFHAM010000001.1"/>
</dbReference>
<dbReference type="Pfam" id="PF16389">
    <property type="entry name" value="DUF4998"/>
    <property type="match status" value="1"/>
</dbReference>
<evidence type="ECO:0000259" key="2">
    <source>
        <dbReference type="Pfam" id="PF16391"/>
    </source>
</evidence>
<evidence type="ECO:0000313" key="4">
    <source>
        <dbReference type="Proteomes" id="UP000676386"/>
    </source>
</evidence>
<accession>A0ABS5IXC3</accession>
<dbReference type="SUPFAM" id="SSF49785">
    <property type="entry name" value="Galactose-binding domain-like"/>
    <property type="match status" value="1"/>
</dbReference>
<sequence length="409" mass="45198">MRKYHIPAKFFLPLCGLLILVACSRKATDFRDFLGNTEVQYPGTVSGITVYPGNGRLAIGWKPSPDPSISKYVLYWNNRQDSVVINATSHKPTDTVRCLIPGLSEYAYTFFLYSYDAAGNRSIVTEIDNAHAYGNIYRSTLHNRLPDAGTPYKILDDGSVRLYFSLPDTINIATNIKYTNAAGIAAVASITGVQDSVTLPSYKAGQPVVYQSSYIPSRGALDTFYTNNYDTFPDIFKLVACDKSLFQEHDLPNDMGIYQSDTRVSKLWDGSVGPQGYPDIFHSDDRGSDAPLPRTLTFDMGKIYNLGQIEETGRNCCNNPAEFEVWGIADISNAATSLPGTDPGWAAEMSSKGWTLLTTAIRGDDGNAPMKFNLIPQAPPARYIRIRVLRTVNNSNSVNMSEITMYSKE</sequence>
<keyword evidence="4" id="KW-1185">Reference proteome</keyword>
<dbReference type="Proteomes" id="UP000676386">
    <property type="component" value="Unassembled WGS sequence"/>
</dbReference>
<dbReference type="Gene3D" id="2.60.120.260">
    <property type="entry name" value="Galactose-binding domain-like"/>
    <property type="match status" value="1"/>
</dbReference>
<dbReference type="InterPro" id="IPR008979">
    <property type="entry name" value="Galactose-bd-like_sf"/>
</dbReference>
<organism evidence="3 4">
    <name type="scientific">Chitinophaga hostae</name>
    <dbReference type="NCBI Taxonomy" id="2831022"/>
    <lineage>
        <taxon>Bacteria</taxon>
        <taxon>Pseudomonadati</taxon>
        <taxon>Bacteroidota</taxon>
        <taxon>Chitinophagia</taxon>
        <taxon>Chitinophagales</taxon>
        <taxon>Chitinophagaceae</taxon>
        <taxon>Chitinophaga</taxon>
    </lineage>
</organism>
<reference evidence="3 4" key="1">
    <citation type="submission" date="2021-04" db="EMBL/GenBank/DDBJ databases">
        <title>Chitinophaga sp. nov., isolated from the rhizosphere soil.</title>
        <authorList>
            <person name="He S."/>
        </authorList>
    </citation>
    <scope>NUCLEOTIDE SEQUENCE [LARGE SCALE GENOMIC DNA]</scope>
    <source>
        <strain evidence="3 4">2R12</strain>
    </source>
</reference>
<keyword evidence="1" id="KW-0732">Signal</keyword>
<feature type="domain" description="DUF5000" evidence="2">
    <location>
        <begin position="268"/>
        <end position="406"/>
    </location>
</feature>
<proteinExistence type="predicted"/>
<dbReference type="Pfam" id="PF16391">
    <property type="entry name" value="DUF5000"/>
    <property type="match status" value="1"/>
</dbReference>
<dbReference type="InterPro" id="IPR036116">
    <property type="entry name" value="FN3_sf"/>
</dbReference>
<dbReference type="InterPro" id="IPR032164">
    <property type="entry name" value="DUF5000"/>
</dbReference>
<dbReference type="Gene3D" id="2.60.40.10">
    <property type="entry name" value="Immunoglobulins"/>
    <property type="match status" value="1"/>
</dbReference>